<dbReference type="Pfam" id="PF00392">
    <property type="entry name" value="GntR"/>
    <property type="match status" value="1"/>
</dbReference>
<dbReference type="InterPro" id="IPR011663">
    <property type="entry name" value="UTRA"/>
</dbReference>
<evidence type="ECO:0000313" key="6">
    <source>
        <dbReference type="Proteomes" id="UP001320715"/>
    </source>
</evidence>
<proteinExistence type="predicted"/>
<dbReference type="Gene3D" id="1.10.10.10">
    <property type="entry name" value="Winged helix-like DNA-binding domain superfamily/Winged helix DNA-binding domain"/>
    <property type="match status" value="1"/>
</dbReference>
<dbReference type="SMART" id="SM00866">
    <property type="entry name" value="UTRA"/>
    <property type="match status" value="1"/>
</dbReference>
<gene>
    <name evidence="5" type="ORF">GTW23_22715</name>
</gene>
<dbReference type="InterPro" id="IPR000524">
    <property type="entry name" value="Tscrpt_reg_HTH_GntR"/>
</dbReference>
<evidence type="ECO:0000256" key="3">
    <source>
        <dbReference type="ARBA" id="ARBA00023163"/>
    </source>
</evidence>
<dbReference type="InterPro" id="IPR036388">
    <property type="entry name" value="WH-like_DNA-bd_sf"/>
</dbReference>
<dbReference type="PANTHER" id="PTHR44846">
    <property type="entry name" value="MANNOSYL-D-GLYCERATE TRANSPORT/METABOLISM SYSTEM REPRESSOR MNGR-RELATED"/>
    <property type="match status" value="1"/>
</dbReference>
<dbReference type="EMBL" id="JAAAML010000006">
    <property type="protein sequence ID" value="MCO6411001.1"/>
    <property type="molecule type" value="Genomic_DNA"/>
</dbReference>
<accession>A0ABT1CZK9</accession>
<dbReference type="PROSITE" id="PS50949">
    <property type="entry name" value="HTH_GNTR"/>
    <property type="match status" value="1"/>
</dbReference>
<dbReference type="InterPro" id="IPR036390">
    <property type="entry name" value="WH_DNA-bd_sf"/>
</dbReference>
<keyword evidence="2" id="KW-0238">DNA-binding</keyword>
<dbReference type="SUPFAM" id="SSF46785">
    <property type="entry name" value="Winged helix' DNA-binding domain"/>
    <property type="match status" value="1"/>
</dbReference>
<dbReference type="SUPFAM" id="SSF64288">
    <property type="entry name" value="Chorismate lyase-like"/>
    <property type="match status" value="1"/>
</dbReference>
<keyword evidence="1" id="KW-0805">Transcription regulation</keyword>
<sequence length="254" mass="29118">MAAREDSLLNEGLPRYAQIQKSLEQRLIDGIYPIGSLMPSEQELSQEFNSSRTTIREALRYLRERGYVERRQGVGTRVISDTTRSTFFQSFSSLDELFQVAIETYYVVLGVETVVLEQELAEMVGGLAGEEWILINGVRWTEAGGKPICYVQSYVPKRFEHVVEQFPGHQGPFFELLERHAEGSIQEVVQEIRALPMPQDFSRQLGLKPGSWSMQLLRRYVSEGGVLIASFNWHPADQMTYVMRIHRSREQPAD</sequence>
<dbReference type="Gene3D" id="3.40.1410.10">
    <property type="entry name" value="Chorismate lyase-like"/>
    <property type="match status" value="1"/>
</dbReference>
<comment type="caution">
    <text evidence="5">The sequence shown here is derived from an EMBL/GenBank/DDBJ whole genome shotgun (WGS) entry which is preliminary data.</text>
</comment>
<dbReference type="InterPro" id="IPR050679">
    <property type="entry name" value="Bact_HTH_transcr_reg"/>
</dbReference>
<dbReference type="PANTHER" id="PTHR44846:SF17">
    <property type="entry name" value="GNTR-FAMILY TRANSCRIPTIONAL REGULATOR"/>
    <property type="match status" value="1"/>
</dbReference>
<name>A0ABT1CZK9_9HYPH</name>
<dbReference type="PRINTS" id="PR00035">
    <property type="entry name" value="HTHGNTR"/>
</dbReference>
<keyword evidence="3" id="KW-0804">Transcription</keyword>
<evidence type="ECO:0000256" key="2">
    <source>
        <dbReference type="ARBA" id="ARBA00023125"/>
    </source>
</evidence>
<organism evidence="5 6">
    <name type="scientific">Hoeflea alexandrii</name>
    <dbReference type="NCBI Taxonomy" id="288436"/>
    <lineage>
        <taxon>Bacteria</taxon>
        <taxon>Pseudomonadati</taxon>
        <taxon>Pseudomonadota</taxon>
        <taxon>Alphaproteobacteria</taxon>
        <taxon>Hyphomicrobiales</taxon>
        <taxon>Rhizobiaceae</taxon>
        <taxon>Hoeflea</taxon>
    </lineage>
</organism>
<evidence type="ECO:0000313" key="5">
    <source>
        <dbReference type="EMBL" id="MCO6411001.1"/>
    </source>
</evidence>
<reference evidence="5 6" key="1">
    <citation type="submission" date="2020-01" db="EMBL/GenBank/DDBJ databases">
        <title>Genomes of bacteria type strains.</title>
        <authorList>
            <person name="Chen J."/>
            <person name="Zhu S."/>
            <person name="Yang J."/>
        </authorList>
    </citation>
    <scope>NUCLEOTIDE SEQUENCE [LARGE SCALE GENOMIC DNA]</scope>
    <source>
        <strain evidence="5 6">DSM 16655</strain>
    </source>
</reference>
<dbReference type="RefSeq" id="WP_252917639.1">
    <property type="nucleotide sequence ID" value="NZ_JAAAML010000006.1"/>
</dbReference>
<dbReference type="Pfam" id="PF07702">
    <property type="entry name" value="UTRA"/>
    <property type="match status" value="1"/>
</dbReference>
<protein>
    <submittedName>
        <fullName evidence="5">GntR family transcriptional regulator</fullName>
    </submittedName>
</protein>
<keyword evidence="6" id="KW-1185">Reference proteome</keyword>
<dbReference type="Proteomes" id="UP001320715">
    <property type="component" value="Unassembled WGS sequence"/>
</dbReference>
<evidence type="ECO:0000259" key="4">
    <source>
        <dbReference type="PROSITE" id="PS50949"/>
    </source>
</evidence>
<dbReference type="SMART" id="SM00345">
    <property type="entry name" value="HTH_GNTR"/>
    <property type="match status" value="1"/>
</dbReference>
<feature type="domain" description="HTH gntR-type" evidence="4">
    <location>
        <begin position="13"/>
        <end position="81"/>
    </location>
</feature>
<evidence type="ECO:0000256" key="1">
    <source>
        <dbReference type="ARBA" id="ARBA00023015"/>
    </source>
</evidence>
<dbReference type="InterPro" id="IPR028978">
    <property type="entry name" value="Chorismate_lyase_/UTRA_dom_sf"/>
</dbReference>
<dbReference type="CDD" id="cd07377">
    <property type="entry name" value="WHTH_GntR"/>
    <property type="match status" value="1"/>
</dbReference>